<dbReference type="Proteomes" id="UP000694844">
    <property type="component" value="Chromosome 2"/>
</dbReference>
<evidence type="ECO:0000313" key="2">
    <source>
        <dbReference type="Proteomes" id="UP000694844"/>
    </source>
</evidence>
<keyword evidence="2" id="KW-1185">Reference proteome</keyword>
<evidence type="ECO:0000256" key="1">
    <source>
        <dbReference type="SAM" id="MobiDB-lite"/>
    </source>
</evidence>
<dbReference type="GeneID" id="111121970"/>
<organism evidence="2 3">
    <name type="scientific">Crassostrea virginica</name>
    <name type="common">Eastern oyster</name>
    <dbReference type="NCBI Taxonomy" id="6565"/>
    <lineage>
        <taxon>Eukaryota</taxon>
        <taxon>Metazoa</taxon>
        <taxon>Spiralia</taxon>
        <taxon>Lophotrochozoa</taxon>
        <taxon>Mollusca</taxon>
        <taxon>Bivalvia</taxon>
        <taxon>Autobranchia</taxon>
        <taxon>Pteriomorphia</taxon>
        <taxon>Ostreida</taxon>
        <taxon>Ostreoidea</taxon>
        <taxon>Ostreidae</taxon>
        <taxon>Crassostrea</taxon>
    </lineage>
</organism>
<sequence>MKDDKKTNMKGNESGKKMVTSTEKQLKNEEEQTPLSKEDEEEIDQKDRDEQQIDELIDKAIVLKELAKHCFLGANNPGTKKIQRKKRRCCFCNQCRCCCGDGFQKGCCNIC</sequence>
<reference evidence="3" key="1">
    <citation type="submission" date="2025-08" db="UniProtKB">
        <authorList>
            <consortium name="RefSeq"/>
        </authorList>
    </citation>
    <scope>IDENTIFICATION</scope>
    <source>
        <tissue evidence="3">Whole sample</tissue>
    </source>
</reference>
<proteinExistence type="predicted"/>
<dbReference type="AlphaFoldDB" id="A0A8B8CVB3"/>
<gene>
    <name evidence="3" type="primary">LOC111121970</name>
</gene>
<dbReference type="KEGG" id="cvn:111121970"/>
<protein>
    <submittedName>
        <fullName evidence="3">Uncharacterized protein LOC111121970</fullName>
    </submittedName>
</protein>
<name>A0A8B8CVB3_CRAVI</name>
<feature type="region of interest" description="Disordered" evidence="1">
    <location>
        <begin position="1"/>
        <end position="51"/>
    </location>
</feature>
<evidence type="ECO:0000313" key="3">
    <source>
        <dbReference type="RefSeq" id="XP_022319179.1"/>
    </source>
</evidence>
<accession>A0A8B8CVB3</accession>
<dbReference type="RefSeq" id="XP_022319179.1">
    <property type="nucleotide sequence ID" value="XM_022463471.1"/>
</dbReference>